<evidence type="ECO:0000256" key="8">
    <source>
        <dbReference type="ARBA" id="ARBA00023136"/>
    </source>
</evidence>
<dbReference type="EMBL" id="LR593886">
    <property type="protein sequence ID" value="VTR92907.1"/>
    <property type="molecule type" value="Genomic_DNA"/>
</dbReference>
<keyword evidence="3" id="KW-0001">2Fe-2S</keyword>
<keyword evidence="6" id="KW-0408">Iron</keyword>
<feature type="transmembrane region" description="Helical" evidence="9">
    <location>
        <begin position="132"/>
        <end position="152"/>
    </location>
</feature>
<keyword evidence="2 9" id="KW-0812">Transmembrane</keyword>
<dbReference type="PROSITE" id="PS51296">
    <property type="entry name" value="RIESKE"/>
    <property type="match status" value="1"/>
</dbReference>
<dbReference type="Proteomes" id="UP000464178">
    <property type="component" value="Chromosome"/>
</dbReference>
<feature type="transmembrane region" description="Helical" evidence="9">
    <location>
        <begin position="164"/>
        <end position="184"/>
    </location>
</feature>
<keyword evidence="8 9" id="KW-0472">Membrane</keyword>
<dbReference type="InterPro" id="IPR036922">
    <property type="entry name" value="Rieske_2Fe-2S_sf"/>
</dbReference>
<dbReference type="Pfam" id="PF00355">
    <property type="entry name" value="Rieske"/>
    <property type="match status" value="1"/>
</dbReference>
<feature type="transmembrane region" description="Helical" evidence="9">
    <location>
        <begin position="20"/>
        <end position="40"/>
    </location>
</feature>
<evidence type="ECO:0000313" key="11">
    <source>
        <dbReference type="EMBL" id="VTR92907.1"/>
    </source>
</evidence>
<feature type="transmembrane region" description="Helical" evidence="9">
    <location>
        <begin position="46"/>
        <end position="70"/>
    </location>
</feature>
<dbReference type="PANTHER" id="PTHR21496:SF23">
    <property type="entry name" value="3-PHENYLPROPIONATE_CINNAMIC ACID DIOXYGENASE FERREDOXIN SUBUNIT"/>
    <property type="match status" value="1"/>
</dbReference>
<evidence type="ECO:0000256" key="2">
    <source>
        <dbReference type="ARBA" id="ARBA00022692"/>
    </source>
</evidence>
<evidence type="ECO:0000313" key="12">
    <source>
        <dbReference type="Proteomes" id="UP000464178"/>
    </source>
</evidence>
<keyword evidence="7" id="KW-0411">Iron-sulfur</keyword>
<feature type="transmembrane region" description="Helical" evidence="9">
    <location>
        <begin position="190"/>
        <end position="210"/>
    </location>
</feature>
<dbReference type="SUPFAM" id="SSF50022">
    <property type="entry name" value="ISP domain"/>
    <property type="match status" value="1"/>
</dbReference>
<evidence type="ECO:0000256" key="9">
    <source>
        <dbReference type="SAM" id="Phobius"/>
    </source>
</evidence>
<keyword evidence="12" id="KW-1185">Reference proteome</keyword>
<feature type="domain" description="Rieske" evidence="10">
    <location>
        <begin position="234"/>
        <end position="330"/>
    </location>
</feature>
<dbReference type="GO" id="GO:0016020">
    <property type="term" value="C:membrane"/>
    <property type="evidence" value="ECO:0007669"/>
    <property type="project" value="UniProtKB-SubCell"/>
</dbReference>
<feature type="transmembrane region" description="Helical" evidence="9">
    <location>
        <begin position="90"/>
        <end position="112"/>
    </location>
</feature>
<keyword evidence="5 9" id="KW-1133">Transmembrane helix</keyword>
<keyword evidence="4" id="KW-0479">Metal-binding</keyword>
<comment type="subcellular location">
    <subcellularLocation>
        <location evidence="1">Membrane</location>
        <topology evidence="1">Multi-pass membrane protein</topology>
    </subcellularLocation>
</comment>
<dbReference type="InterPro" id="IPR013130">
    <property type="entry name" value="Fe3_Rdtase_TM_dom"/>
</dbReference>
<proteinExistence type="predicted"/>
<dbReference type="KEGG" id="gms:SOIL9_48070"/>
<dbReference type="Pfam" id="PF01794">
    <property type="entry name" value="Ferric_reduct"/>
    <property type="match status" value="1"/>
</dbReference>
<dbReference type="GO" id="GO:0051537">
    <property type="term" value="F:2 iron, 2 sulfur cluster binding"/>
    <property type="evidence" value="ECO:0007669"/>
    <property type="project" value="UniProtKB-KW"/>
</dbReference>
<dbReference type="CDD" id="cd03467">
    <property type="entry name" value="Rieske"/>
    <property type="match status" value="1"/>
</dbReference>
<dbReference type="Gene3D" id="2.102.10.10">
    <property type="entry name" value="Rieske [2Fe-2S] iron-sulphur domain"/>
    <property type="match status" value="1"/>
</dbReference>
<evidence type="ECO:0000256" key="1">
    <source>
        <dbReference type="ARBA" id="ARBA00004141"/>
    </source>
</evidence>
<dbReference type="RefSeq" id="WP_162667707.1">
    <property type="nucleotide sequence ID" value="NZ_LR593886.1"/>
</dbReference>
<dbReference type="PANTHER" id="PTHR21496">
    <property type="entry name" value="FERREDOXIN-RELATED"/>
    <property type="match status" value="1"/>
</dbReference>
<evidence type="ECO:0000256" key="3">
    <source>
        <dbReference type="ARBA" id="ARBA00022714"/>
    </source>
</evidence>
<sequence length="354" mass="38835">MSTKYVPVKWNRNKKVYDAFVVVGITLYLAVFVTVGRAAWTGENAISFPVLLARALGTCALVMLHVALALGPLARIDERFLPLVYNRRHLGVATFLVGLAHAIVTTSYYHGFGARNPLVSLFSVPGPVPFEWLGAGALAILFVMAATSHDFWQKTLGGSAWKWLHLSVYLAYALLVAHVLFGALRSESSLVYPVVVGTGFVALAGLHLATGRHERRCDERPLPKTDRVQLPIGWVDAGSVDEIPQDRAKVVCLPGHERVAVFRHAGGISAVTNVCAHQRGPLGEGRVVDGCITCPWHGWEYRPDDGCSPPPFQEKIATYRVAVRDRRVLIDPDPLPPGTHVEPARIEEEYRVTN</sequence>
<gene>
    <name evidence="11" type="ORF">SOIL9_48070</name>
</gene>
<reference evidence="11 12" key="1">
    <citation type="submission" date="2019-05" db="EMBL/GenBank/DDBJ databases">
        <authorList>
            <consortium name="Science for Life Laboratories"/>
        </authorList>
    </citation>
    <scope>NUCLEOTIDE SEQUENCE [LARGE SCALE GENOMIC DNA]</scope>
    <source>
        <strain evidence="11">Soil9</strain>
    </source>
</reference>
<name>A0A6P2CWC6_9BACT</name>
<dbReference type="GO" id="GO:0046872">
    <property type="term" value="F:metal ion binding"/>
    <property type="evidence" value="ECO:0007669"/>
    <property type="project" value="UniProtKB-KW"/>
</dbReference>
<evidence type="ECO:0000256" key="5">
    <source>
        <dbReference type="ARBA" id="ARBA00022989"/>
    </source>
</evidence>
<evidence type="ECO:0000256" key="6">
    <source>
        <dbReference type="ARBA" id="ARBA00023004"/>
    </source>
</evidence>
<evidence type="ECO:0000256" key="7">
    <source>
        <dbReference type="ARBA" id="ARBA00023014"/>
    </source>
</evidence>
<evidence type="ECO:0000259" key="10">
    <source>
        <dbReference type="PROSITE" id="PS51296"/>
    </source>
</evidence>
<organism evidence="11 12">
    <name type="scientific">Gemmata massiliana</name>
    <dbReference type="NCBI Taxonomy" id="1210884"/>
    <lineage>
        <taxon>Bacteria</taxon>
        <taxon>Pseudomonadati</taxon>
        <taxon>Planctomycetota</taxon>
        <taxon>Planctomycetia</taxon>
        <taxon>Gemmatales</taxon>
        <taxon>Gemmataceae</taxon>
        <taxon>Gemmata</taxon>
    </lineage>
</organism>
<dbReference type="AlphaFoldDB" id="A0A6P2CWC6"/>
<evidence type="ECO:0000256" key="4">
    <source>
        <dbReference type="ARBA" id="ARBA00022723"/>
    </source>
</evidence>
<dbReference type="InterPro" id="IPR017941">
    <property type="entry name" value="Rieske_2Fe-2S"/>
</dbReference>
<protein>
    <recommendedName>
        <fullName evidence="10">Rieske domain-containing protein</fullName>
    </recommendedName>
</protein>
<accession>A0A6P2CWC6</accession>